<feature type="region of interest" description="Disordered" evidence="1">
    <location>
        <begin position="67"/>
        <end position="96"/>
    </location>
</feature>
<keyword evidence="3" id="KW-1185">Reference proteome</keyword>
<dbReference type="OrthoDB" id="10441820at2759"/>
<feature type="region of interest" description="Disordered" evidence="1">
    <location>
        <begin position="26"/>
        <end position="50"/>
    </location>
</feature>
<accession>A0A0P1BPF9</accession>
<evidence type="ECO:0000256" key="1">
    <source>
        <dbReference type="SAM" id="MobiDB-lite"/>
    </source>
</evidence>
<organism evidence="2 3">
    <name type="scientific">Ceraceosorus bombacis</name>
    <dbReference type="NCBI Taxonomy" id="401625"/>
    <lineage>
        <taxon>Eukaryota</taxon>
        <taxon>Fungi</taxon>
        <taxon>Dikarya</taxon>
        <taxon>Basidiomycota</taxon>
        <taxon>Ustilaginomycotina</taxon>
        <taxon>Exobasidiomycetes</taxon>
        <taxon>Ceraceosorales</taxon>
        <taxon>Ceraceosoraceae</taxon>
        <taxon>Ceraceosorus</taxon>
    </lineage>
</organism>
<sequence length="108" mass="11036">MLSLATRTVARRVSAQQARTITTAAAKASTTAQQAAPTNSASITTQAASIAQPAPVAATRNYAGKVTMPTRQFSTPASESMPGLSQSDARPSKLAAQRMADAKALAGF</sequence>
<dbReference type="EMBL" id="CCYA01000270">
    <property type="protein sequence ID" value="CEH18297.1"/>
    <property type="molecule type" value="Genomic_DNA"/>
</dbReference>
<reference evidence="2 3" key="1">
    <citation type="submission" date="2014-09" db="EMBL/GenBank/DDBJ databases">
        <authorList>
            <person name="Magalhaes I.L.F."/>
            <person name="Oliveira U."/>
            <person name="Santos F.R."/>
            <person name="Vidigal T.H.D.A."/>
            <person name="Brescovit A.D."/>
            <person name="Santos A.J."/>
        </authorList>
    </citation>
    <scope>NUCLEOTIDE SEQUENCE [LARGE SCALE GENOMIC DNA]</scope>
</reference>
<feature type="compositionally biased region" description="Polar residues" evidence="1">
    <location>
        <begin position="69"/>
        <end position="89"/>
    </location>
</feature>
<evidence type="ECO:0000313" key="3">
    <source>
        <dbReference type="Proteomes" id="UP000054845"/>
    </source>
</evidence>
<name>A0A0P1BPF9_9BASI</name>
<dbReference type="AlphaFoldDB" id="A0A0P1BPF9"/>
<evidence type="ECO:0000313" key="2">
    <source>
        <dbReference type="EMBL" id="CEH18297.1"/>
    </source>
</evidence>
<protein>
    <submittedName>
        <fullName evidence="2">Uncharacterized protein</fullName>
    </submittedName>
</protein>
<dbReference type="Proteomes" id="UP000054845">
    <property type="component" value="Unassembled WGS sequence"/>
</dbReference>
<proteinExistence type="predicted"/>